<reference evidence="3" key="1">
    <citation type="submission" date="2020-05" db="EMBL/GenBank/DDBJ databases">
        <authorList>
            <person name="Chiriac C."/>
            <person name="Salcher M."/>
            <person name="Ghai R."/>
            <person name="Kavagutti S V."/>
        </authorList>
    </citation>
    <scope>NUCLEOTIDE SEQUENCE</scope>
</reference>
<evidence type="ECO:0000313" key="3">
    <source>
        <dbReference type="EMBL" id="CAB4967156.1"/>
    </source>
</evidence>
<evidence type="ECO:0000256" key="1">
    <source>
        <dbReference type="ARBA" id="ARBA00022598"/>
    </source>
</evidence>
<dbReference type="Gene3D" id="3.30.590.10">
    <property type="entry name" value="Glutamine synthetase/guanido kinase, catalytic domain"/>
    <property type="match status" value="1"/>
</dbReference>
<dbReference type="InterPro" id="IPR014746">
    <property type="entry name" value="Gln_synth/guanido_kin_cat_dom"/>
</dbReference>
<dbReference type="PANTHER" id="PTHR43785:SF12">
    <property type="entry name" value="TYPE-1 GLUTAMINE SYNTHETASE 2"/>
    <property type="match status" value="1"/>
</dbReference>
<dbReference type="Gene3D" id="3.10.20.70">
    <property type="entry name" value="Glutamine synthetase, N-terminal domain"/>
    <property type="match status" value="1"/>
</dbReference>
<dbReference type="InterPro" id="IPR036651">
    <property type="entry name" value="Gln_synt_N_sf"/>
</dbReference>
<dbReference type="PANTHER" id="PTHR43785">
    <property type="entry name" value="GAMMA-GLUTAMYLPUTRESCINE SYNTHETASE"/>
    <property type="match status" value="1"/>
</dbReference>
<dbReference type="PROSITE" id="PS51987">
    <property type="entry name" value="GS_CATALYTIC"/>
    <property type="match status" value="1"/>
</dbReference>
<dbReference type="GO" id="GO:0006542">
    <property type="term" value="P:glutamine biosynthetic process"/>
    <property type="evidence" value="ECO:0007669"/>
    <property type="project" value="InterPro"/>
</dbReference>
<dbReference type="SUPFAM" id="SSF54368">
    <property type="entry name" value="Glutamine synthetase, N-terminal domain"/>
    <property type="match status" value="1"/>
</dbReference>
<keyword evidence="1" id="KW-0436">Ligase</keyword>
<organism evidence="3">
    <name type="scientific">freshwater metagenome</name>
    <dbReference type="NCBI Taxonomy" id="449393"/>
    <lineage>
        <taxon>unclassified sequences</taxon>
        <taxon>metagenomes</taxon>
        <taxon>ecological metagenomes</taxon>
    </lineage>
</organism>
<protein>
    <submittedName>
        <fullName evidence="3">Unannotated protein</fullName>
    </submittedName>
</protein>
<dbReference type="InterPro" id="IPR008146">
    <property type="entry name" value="Gln_synth_cat_dom"/>
</dbReference>
<gene>
    <name evidence="3" type="ORF">UFOPK3772_02914</name>
</gene>
<evidence type="ECO:0000259" key="2">
    <source>
        <dbReference type="PROSITE" id="PS51987"/>
    </source>
</evidence>
<proteinExistence type="predicted"/>
<accession>A0A6J7LFN8</accession>
<name>A0A6J7LFN8_9ZZZZ</name>
<dbReference type="SMART" id="SM01230">
    <property type="entry name" value="Gln-synt_C"/>
    <property type="match status" value="1"/>
</dbReference>
<dbReference type="SUPFAM" id="SSF55931">
    <property type="entry name" value="Glutamine synthetase/guanido kinase"/>
    <property type="match status" value="1"/>
</dbReference>
<dbReference type="Pfam" id="PF00120">
    <property type="entry name" value="Gln-synt_C"/>
    <property type="match status" value="1"/>
</dbReference>
<dbReference type="GO" id="GO:0004356">
    <property type="term" value="F:glutamine synthetase activity"/>
    <property type="evidence" value="ECO:0007669"/>
    <property type="project" value="InterPro"/>
</dbReference>
<dbReference type="AlphaFoldDB" id="A0A6J7LFN8"/>
<dbReference type="EMBL" id="CAFBNE010000135">
    <property type="protein sequence ID" value="CAB4967156.1"/>
    <property type="molecule type" value="Genomic_DNA"/>
</dbReference>
<feature type="domain" description="GS catalytic" evidence="2">
    <location>
        <begin position="116"/>
        <end position="456"/>
    </location>
</feature>
<sequence>MMNVLTLAEAQAQGIDTVIVAAPDMHGRLIGKRLTPRKLEEFQHRGIAVSSCTFGWDLPQDIGLEVPYAGWHTGWRDFLLIPDMSTLVRAAWLERTAIVIADIVEEHDRSAVEVSPRRILQRQVDALKADGLSAAVGTELEFHLYRDSYDDLRQRGYRDRNPTTTIHSDYTVQQVNAWEPFFQRLRACLDETGLDVEMSQGEWGLGQWEINLTYGDAVDMCDRHTLFKLAVKDVASQSGLSATFMPKPNTGEVGSSCHIHLSMKGADTGSDEKQYPFWSARSKSHMSNRMLNAIGGILDHAADLMVIYAPTINSYRRTNSSEFAGSGATWGFDNRTVSCRVLGTSPTSLRAEWRVPGADVNPYLAVAAIIASVRDGIAKEMNPGVPREGDAYQQEVAIRFPTHLGLAADAWASSTFVAKAFGPEVVEQYALAAQWEWTRFQEAVTDWELDRYYENI</sequence>